<feature type="compositionally biased region" description="Polar residues" evidence="1">
    <location>
        <begin position="86"/>
        <end position="98"/>
    </location>
</feature>
<feature type="region of interest" description="Disordered" evidence="1">
    <location>
        <begin position="66"/>
        <end position="98"/>
    </location>
</feature>
<dbReference type="PANTHER" id="PTHR12127:SF7">
    <property type="entry name" value="SD02261P"/>
    <property type="match status" value="1"/>
</dbReference>
<keyword evidence="2" id="KW-0812">Transmembrane</keyword>
<evidence type="ECO:0000256" key="2">
    <source>
        <dbReference type="SAM" id="Phobius"/>
    </source>
</evidence>
<accession>A0ABN7NUF0</accession>
<proteinExistence type="predicted"/>
<dbReference type="Proteomes" id="UP001153148">
    <property type="component" value="Unassembled WGS sequence"/>
</dbReference>
<feature type="transmembrane region" description="Helical" evidence="2">
    <location>
        <begin position="13"/>
        <end position="35"/>
    </location>
</feature>
<feature type="non-terminal residue" evidence="3">
    <location>
        <position position="1"/>
    </location>
</feature>
<evidence type="ECO:0000313" key="4">
    <source>
        <dbReference type="Proteomes" id="UP001153148"/>
    </source>
</evidence>
<gene>
    <name evidence="3" type="ORF">TPAB3V08_LOCUS3693</name>
</gene>
<evidence type="ECO:0000256" key="1">
    <source>
        <dbReference type="SAM" id="MobiDB-lite"/>
    </source>
</evidence>
<sequence length="168" mass="19011">VVILTLKKATPKVARFLLCALLIYAGFTFCGWLILGPYHMKFRSLARIGKVEFRGSEPTFVLRESGKQFRKNHPQFTRPRFESRSPHPQKSGSTTTSGLANYATEAGTEQVNGVCALTQLNFTLLELTVNVKTFCSRHIEIIQINSSNMGSNSFWKVPEIIRKRLIDF</sequence>
<protein>
    <submittedName>
        <fullName evidence="3">Uncharacterized protein</fullName>
    </submittedName>
</protein>
<keyword evidence="2" id="KW-1133">Transmembrane helix</keyword>
<organism evidence="3 4">
    <name type="scientific">Timema podura</name>
    <name type="common">Walking stick</name>
    <dbReference type="NCBI Taxonomy" id="61482"/>
    <lineage>
        <taxon>Eukaryota</taxon>
        <taxon>Metazoa</taxon>
        <taxon>Ecdysozoa</taxon>
        <taxon>Arthropoda</taxon>
        <taxon>Hexapoda</taxon>
        <taxon>Insecta</taxon>
        <taxon>Pterygota</taxon>
        <taxon>Neoptera</taxon>
        <taxon>Polyneoptera</taxon>
        <taxon>Phasmatodea</taxon>
        <taxon>Timematodea</taxon>
        <taxon>Timematoidea</taxon>
        <taxon>Timematidae</taxon>
        <taxon>Timema</taxon>
    </lineage>
</organism>
<dbReference type="InterPro" id="IPR039031">
    <property type="entry name" value="Mucolipin"/>
</dbReference>
<keyword evidence="4" id="KW-1185">Reference proteome</keyword>
<dbReference type="EMBL" id="CAJPIN010004241">
    <property type="protein sequence ID" value="CAG2056705.1"/>
    <property type="molecule type" value="Genomic_DNA"/>
</dbReference>
<dbReference type="PANTHER" id="PTHR12127">
    <property type="entry name" value="MUCOLIPIN"/>
    <property type="match status" value="1"/>
</dbReference>
<comment type="caution">
    <text evidence="3">The sequence shown here is derived from an EMBL/GenBank/DDBJ whole genome shotgun (WGS) entry which is preliminary data.</text>
</comment>
<evidence type="ECO:0000313" key="3">
    <source>
        <dbReference type="EMBL" id="CAG2056705.1"/>
    </source>
</evidence>
<keyword evidence="2" id="KW-0472">Membrane</keyword>
<name>A0ABN7NUF0_TIMPD</name>
<reference evidence="3" key="1">
    <citation type="submission" date="2021-03" db="EMBL/GenBank/DDBJ databases">
        <authorList>
            <person name="Tran Van P."/>
        </authorList>
    </citation>
    <scope>NUCLEOTIDE SEQUENCE</scope>
</reference>